<proteinExistence type="predicted"/>
<evidence type="ECO:0000313" key="2">
    <source>
        <dbReference type="EMBL" id="CAB4852626.1"/>
    </source>
</evidence>
<organism evidence="2">
    <name type="scientific">freshwater metagenome</name>
    <dbReference type="NCBI Taxonomy" id="449393"/>
    <lineage>
        <taxon>unclassified sequences</taxon>
        <taxon>metagenomes</taxon>
        <taxon>ecological metagenomes</taxon>
    </lineage>
</organism>
<dbReference type="EMBL" id="CAFBPU010000045">
    <property type="protein sequence ID" value="CAB5037553.1"/>
    <property type="molecule type" value="Genomic_DNA"/>
</dbReference>
<accession>A0A6J7C3G8</accession>
<dbReference type="EMBL" id="CAFBIZ010000290">
    <property type="protein sequence ID" value="CAB4852626.1"/>
    <property type="molecule type" value="Genomic_DNA"/>
</dbReference>
<evidence type="ECO:0000256" key="1">
    <source>
        <dbReference type="SAM" id="MobiDB-lite"/>
    </source>
</evidence>
<evidence type="ECO:0000313" key="3">
    <source>
        <dbReference type="EMBL" id="CAB5037553.1"/>
    </source>
</evidence>
<feature type="region of interest" description="Disordered" evidence="1">
    <location>
        <begin position="87"/>
        <end position="109"/>
    </location>
</feature>
<gene>
    <name evidence="2" type="ORF">UFOPK3268_01738</name>
    <name evidence="3" type="ORF">UFOPK4150_01835</name>
</gene>
<protein>
    <submittedName>
        <fullName evidence="2">Unannotated protein</fullName>
    </submittedName>
</protein>
<sequence length="143" mass="15244">MSALLQLGVEDGQFLVGDLELFVRGLYLFVGRLQLLPGGLQFFVERLELFVGGPELFDRGLECESGGLEFEGTRRRAREIDVVPRAAGPTLGRERLETDGGQPQGVGPQRVNAHAHAALGTGDIALDGLSGAGLDQHGAHDRA</sequence>
<dbReference type="AlphaFoldDB" id="A0A6J7C3G8"/>
<reference evidence="2" key="1">
    <citation type="submission" date="2020-05" db="EMBL/GenBank/DDBJ databases">
        <authorList>
            <person name="Chiriac C."/>
            <person name="Salcher M."/>
            <person name="Ghai R."/>
            <person name="Kavagutti S V."/>
        </authorList>
    </citation>
    <scope>NUCLEOTIDE SEQUENCE</scope>
</reference>
<name>A0A6J7C3G8_9ZZZZ</name>